<dbReference type="InterPro" id="IPR001789">
    <property type="entry name" value="Sig_transdc_resp-reg_receiver"/>
</dbReference>
<dbReference type="EMBL" id="JAOTIF010000010">
    <property type="protein sequence ID" value="MCU7550225.1"/>
    <property type="molecule type" value="Genomic_DNA"/>
</dbReference>
<dbReference type="PROSITE" id="PS50110">
    <property type="entry name" value="RESPONSE_REGULATORY"/>
    <property type="match status" value="1"/>
</dbReference>
<feature type="domain" description="Response regulatory" evidence="2">
    <location>
        <begin position="10"/>
        <end position="128"/>
    </location>
</feature>
<evidence type="ECO:0000313" key="3">
    <source>
        <dbReference type="EMBL" id="MCU7550225.1"/>
    </source>
</evidence>
<dbReference type="AlphaFoldDB" id="A0A9X2XWJ5"/>
<dbReference type="InterPro" id="IPR052893">
    <property type="entry name" value="TCS_response_regulator"/>
</dbReference>
<comment type="caution">
    <text evidence="3">The sequence shown here is derived from an EMBL/GenBank/DDBJ whole genome shotgun (WGS) entry which is preliminary data.</text>
</comment>
<keyword evidence="4" id="KW-1185">Reference proteome</keyword>
<reference evidence="3" key="2">
    <citation type="submission" date="2023-04" db="EMBL/GenBank/DDBJ databases">
        <title>Paracnuella aquatica gen. nov., sp. nov., a member of the family Chitinophagaceae isolated from a hot spring.</title>
        <authorList>
            <person name="Wang C."/>
        </authorList>
    </citation>
    <scope>NUCLEOTIDE SEQUENCE</scope>
    <source>
        <strain evidence="3">LB-8</strain>
    </source>
</reference>
<accession>A0A9X2XWJ5</accession>
<feature type="modified residue" description="4-aspartylphosphate" evidence="1">
    <location>
        <position position="61"/>
    </location>
</feature>
<dbReference type="SMART" id="SM00448">
    <property type="entry name" value="REC"/>
    <property type="match status" value="1"/>
</dbReference>
<proteinExistence type="predicted"/>
<evidence type="ECO:0000256" key="1">
    <source>
        <dbReference type="PROSITE-ProRule" id="PRU00169"/>
    </source>
</evidence>
<dbReference type="Proteomes" id="UP001155483">
    <property type="component" value="Unassembled WGS sequence"/>
</dbReference>
<organism evidence="3 4">
    <name type="scientific">Paraflavisolibacter caeni</name>
    <dbReference type="NCBI Taxonomy" id="2982496"/>
    <lineage>
        <taxon>Bacteria</taxon>
        <taxon>Pseudomonadati</taxon>
        <taxon>Bacteroidota</taxon>
        <taxon>Chitinophagia</taxon>
        <taxon>Chitinophagales</taxon>
        <taxon>Chitinophagaceae</taxon>
        <taxon>Paraflavisolibacter</taxon>
    </lineage>
</organism>
<protein>
    <submittedName>
        <fullName evidence="3">Response regulator</fullName>
    </submittedName>
</protein>
<dbReference type="Pfam" id="PF00072">
    <property type="entry name" value="Response_reg"/>
    <property type="match status" value="1"/>
</dbReference>
<evidence type="ECO:0000313" key="4">
    <source>
        <dbReference type="Proteomes" id="UP001155483"/>
    </source>
</evidence>
<gene>
    <name evidence="3" type="ORF">OCK74_13975</name>
</gene>
<dbReference type="PANTHER" id="PTHR44520:SF1">
    <property type="entry name" value="TWO-COMPONENT SYSTEM REGULATORY PROTEIN"/>
    <property type="match status" value="1"/>
</dbReference>
<name>A0A9X2XWJ5_9BACT</name>
<dbReference type="Gene3D" id="3.40.50.2300">
    <property type="match status" value="1"/>
</dbReference>
<dbReference type="GO" id="GO:0000160">
    <property type="term" value="P:phosphorelay signal transduction system"/>
    <property type="evidence" value="ECO:0007669"/>
    <property type="project" value="InterPro"/>
</dbReference>
<dbReference type="InterPro" id="IPR011006">
    <property type="entry name" value="CheY-like_superfamily"/>
</dbReference>
<evidence type="ECO:0000259" key="2">
    <source>
        <dbReference type="PROSITE" id="PS50110"/>
    </source>
</evidence>
<reference evidence="3" key="1">
    <citation type="submission" date="2022-09" db="EMBL/GenBank/DDBJ databases">
        <authorList>
            <person name="Yuan C."/>
            <person name="Ke Z."/>
        </authorList>
    </citation>
    <scope>NUCLEOTIDE SEQUENCE</scope>
    <source>
        <strain evidence="3">LB-8</strain>
    </source>
</reference>
<keyword evidence="1" id="KW-0597">Phosphoprotein</keyword>
<sequence length="141" mass="16222">MKHHVHQTRNILLIDDDEDDCLLLIQALTKLSEQMSLICLSDADRLWEVLEDCKPCMIVIDLYLPKRNGIEILKMVKDHPGYKDIPVVIWSTSSIIKNVNTAYSTGAQLYLEKPFDYKGMVAASQKIIRMTALREEQTLLF</sequence>
<dbReference type="PANTHER" id="PTHR44520">
    <property type="entry name" value="RESPONSE REGULATOR RCP1-RELATED"/>
    <property type="match status" value="1"/>
</dbReference>
<dbReference type="SUPFAM" id="SSF52172">
    <property type="entry name" value="CheY-like"/>
    <property type="match status" value="1"/>
</dbReference>
<dbReference type="RefSeq" id="WP_279297664.1">
    <property type="nucleotide sequence ID" value="NZ_JAOTIF010000010.1"/>
</dbReference>